<gene>
    <name evidence="1" type="ORF">ABLG96_02195</name>
</gene>
<protein>
    <submittedName>
        <fullName evidence="1">Uncharacterized protein</fullName>
    </submittedName>
</protein>
<name>A0AAU8DPQ8_9ACTN</name>
<dbReference type="AlphaFoldDB" id="A0AAU8DPQ8"/>
<organism evidence="1">
    <name type="scientific">Nakamurella sp. A5-74</name>
    <dbReference type="NCBI Taxonomy" id="3158264"/>
    <lineage>
        <taxon>Bacteria</taxon>
        <taxon>Bacillati</taxon>
        <taxon>Actinomycetota</taxon>
        <taxon>Actinomycetes</taxon>
        <taxon>Nakamurellales</taxon>
        <taxon>Nakamurellaceae</taxon>
        <taxon>Nakamurella</taxon>
    </lineage>
</organism>
<accession>A0AAU8DPQ8</accession>
<dbReference type="RefSeq" id="WP_353649793.1">
    <property type="nucleotide sequence ID" value="NZ_CP159218.1"/>
</dbReference>
<sequence length="40" mass="4503">MSALRNQAGRPEHLFRQADVDELVEILREVRATALPTEVA</sequence>
<proteinExistence type="predicted"/>
<dbReference type="EMBL" id="CP159218">
    <property type="protein sequence ID" value="XCG64180.1"/>
    <property type="molecule type" value="Genomic_DNA"/>
</dbReference>
<reference evidence="1" key="1">
    <citation type="submission" date="2024-05" db="EMBL/GenBank/DDBJ databases">
        <authorList>
            <person name="Cai S.Y."/>
            <person name="Jin L.M."/>
            <person name="Li H.R."/>
        </authorList>
    </citation>
    <scope>NUCLEOTIDE SEQUENCE</scope>
    <source>
        <strain evidence="1">A5-74</strain>
    </source>
</reference>
<evidence type="ECO:0000313" key="1">
    <source>
        <dbReference type="EMBL" id="XCG64180.1"/>
    </source>
</evidence>